<name>A0A285I268_9GAMM</name>
<evidence type="ECO:0000256" key="1">
    <source>
        <dbReference type="SAM" id="MobiDB-lite"/>
    </source>
</evidence>
<dbReference type="Pfam" id="PF14520">
    <property type="entry name" value="HHH_5"/>
    <property type="match status" value="1"/>
</dbReference>
<protein>
    <submittedName>
        <fullName evidence="2">Helix-hairpin-helix domain-containing protein</fullName>
    </submittedName>
</protein>
<feature type="region of interest" description="Disordered" evidence="1">
    <location>
        <begin position="63"/>
        <end position="146"/>
    </location>
</feature>
<dbReference type="GO" id="GO:0000166">
    <property type="term" value="F:nucleotide binding"/>
    <property type="evidence" value="ECO:0007669"/>
    <property type="project" value="InterPro"/>
</dbReference>
<evidence type="ECO:0000313" key="3">
    <source>
        <dbReference type="Proteomes" id="UP000219353"/>
    </source>
</evidence>
<keyword evidence="3" id="KW-1185">Reference proteome</keyword>
<dbReference type="Gene3D" id="1.10.150.20">
    <property type="entry name" value="5' to 3' exonuclease, C-terminal subdomain"/>
    <property type="match status" value="1"/>
</dbReference>
<dbReference type="OrthoDB" id="5772911at2"/>
<feature type="compositionally biased region" description="Basic residues" evidence="1">
    <location>
        <begin position="113"/>
        <end position="135"/>
    </location>
</feature>
<dbReference type="AlphaFoldDB" id="A0A285I268"/>
<reference evidence="3" key="1">
    <citation type="submission" date="2017-09" db="EMBL/GenBank/DDBJ databases">
        <authorList>
            <person name="Varghese N."/>
            <person name="Submissions S."/>
        </authorList>
    </citation>
    <scope>NUCLEOTIDE SEQUENCE [LARGE SCALE GENOMIC DNA]</scope>
    <source>
        <strain evidence="3">CGMCC 1.12461</strain>
    </source>
</reference>
<dbReference type="EMBL" id="OBEB01000001">
    <property type="protein sequence ID" value="SNY41983.1"/>
    <property type="molecule type" value="Genomic_DNA"/>
</dbReference>
<sequence>MSVKAVIMDVRGVGEVRAKQLKDLGINSVEALAAAKEATLISIRGVSPRIAAELTAAAAALLHTPLPKQLPVTKPKVKKDKNAGAAKSKKKDRNSDKKTTKKAAIAVADKLSKKAKKNPKKKPSKRPEKKPRKTKLKENQSKPIQV</sequence>
<dbReference type="Proteomes" id="UP000219353">
    <property type="component" value="Unassembled WGS sequence"/>
</dbReference>
<dbReference type="InterPro" id="IPR010995">
    <property type="entry name" value="DNA_repair_Rad51/TF_NusA_a-hlx"/>
</dbReference>
<gene>
    <name evidence="2" type="ORF">SAMN06297280_0377</name>
</gene>
<proteinExistence type="predicted"/>
<accession>A0A285I268</accession>
<organism evidence="2 3">
    <name type="scientific">Arsukibacterium tuosuense</name>
    <dbReference type="NCBI Taxonomy" id="1323745"/>
    <lineage>
        <taxon>Bacteria</taxon>
        <taxon>Pseudomonadati</taxon>
        <taxon>Pseudomonadota</taxon>
        <taxon>Gammaproteobacteria</taxon>
        <taxon>Chromatiales</taxon>
        <taxon>Chromatiaceae</taxon>
        <taxon>Arsukibacterium</taxon>
    </lineage>
</organism>
<evidence type="ECO:0000313" key="2">
    <source>
        <dbReference type="EMBL" id="SNY41983.1"/>
    </source>
</evidence>
<dbReference type="RefSeq" id="WP_097109661.1">
    <property type="nucleotide sequence ID" value="NZ_OBEB01000001.1"/>
</dbReference>
<dbReference type="SUPFAM" id="SSF47794">
    <property type="entry name" value="Rad51 N-terminal domain-like"/>
    <property type="match status" value="1"/>
</dbReference>